<accession>A0ACC0ANM5</accession>
<dbReference type="Proteomes" id="UP001060085">
    <property type="component" value="Linkage Group LG05"/>
</dbReference>
<comment type="caution">
    <text evidence="1">The sequence shown here is derived from an EMBL/GenBank/DDBJ whole genome shotgun (WGS) entry which is preliminary data.</text>
</comment>
<proteinExistence type="predicted"/>
<name>A0ACC0ANM5_CATRO</name>
<organism evidence="1 2">
    <name type="scientific">Catharanthus roseus</name>
    <name type="common">Madagascar periwinkle</name>
    <name type="synonym">Vinca rosea</name>
    <dbReference type="NCBI Taxonomy" id="4058"/>
    <lineage>
        <taxon>Eukaryota</taxon>
        <taxon>Viridiplantae</taxon>
        <taxon>Streptophyta</taxon>
        <taxon>Embryophyta</taxon>
        <taxon>Tracheophyta</taxon>
        <taxon>Spermatophyta</taxon>
        <taxon>Magnoliopsida</taxon>
        <taxon>eudicotyledons</taxon>
        <taxon>Gunneridae</taxon>
        <taxon>Pentapetalae</taxon>
        <taxon>asterids</taxon>
        <taxon>lamiids</taxon>
        <taxon>Gentianales</taxon>
        <taxon>Apocynaceae</taxon>
        <taxon>Rauvolfioideae</taxon>
        <taxon>Vinceae</taxon>
        <taxon>Catharanthinae</taxon>
        <taxon>Catharanthus</taxon>
    </lineage>
</organism>
<protein>
    <submittedName>
        <fullName evidence="1">Uncharacterized protein</fullName>
    </submittedName>
</protein>
<sequence>MMIGGVGVRMTCLRLPYTAEIPLLSPCLISYRQRCSSRPFGTSCSATSASNKKEKIIVISGPTGAGKSRLALELAKRLNGEIISADSVQVYRGLDVGSAKPSMSERMEVPHHLIDILDPSEDYSVGQFFLDARQATKDVLQSGRVPIVVGGTGLYLRWFIYGKPDVPKASREIASEVYSELADFERVEDWDAAVEFVANTGDPSAQALAANDWYRLRRKLEIIKATGSPSLSFQVPYNSFKEQFDSHAMDSLEMNSSVDELQVDKLTNLDYDFRCFFLSTQRVELYRSIDLRCEDMLLGDDGILSEARWLLYLGLLPNSNSATRAIGYRQAMEYLSFCREQGGESSSGQFYRFLNSFQKASRNFAKRQITWFRNEPIYHWIDASKPLDKVLNFVHNSYHNETGNVNVPASLRMKKEASNRQESAELKAYRTRNRHFIGREDCTDVLEWIKRTLREPILSPC</sequence>
<gene>
    <name evidence="1" type="ORF">M9H77_21762</name>
</gene>
<evidence type="ECO:0000313" key="2">
    <source>
        <dbReference type="Proteomes" id="UP001060085"/>
    </source>
</evidence>
<reference evidence="2" key="1">
    <citation type="journal article" date="2023" name="Nat. Plants">
        <title>Single-cell RNA sequencing provides a high-resolution roadmap for understanding the multicellular compartmentation of specialized metabolism.</title>
        <authorList>
            <person name="Sun S."/>
            <person name="Shen X."/>
            <person name="Li Y."/>
            <person name="Li Y."/>
            <person name="Wang S."/>
            <person name="Li R."/>
            <person name="Zhang H."/>
            <person name="Shen G."/>
            <person name="Guo B."/>
            <person name="Wei J."/>
            <person name="Xu J."/>
            <person name="St-Pierre B."/>
            <person name="Chen S."/>
            <person name="Sun C."/>
        </authorList>
    </citation>
    <scope>NUCLEOTIDE SEQUENCE [LARGE SCALE GENOMIC DNA]</scope>
</reference>
<keyword evidence="2" id="KW-1185">Reference proteome</keyword>
<dbReference type="EMBL" id="CM044705">
    <property type="protein sequence ID" value="KAI5662439.1"/>
    <property type="molecule type" value="Genomic_DNA"/>
</dbReference>
<evidence type="ECO:0000313" key="1">
    <source>
        <dbReference type="EMBL" id="KAI5662439.1"/>
    </source>
</evidence>